<dbReference type="InterPro" id="IPR036910">
    <property type="entry name" value="HMG_box_dom_sf"/>
</dbReference>
<feature type="region of interest" description="Disordered" evidence="2">
    <location>
        <begin position="496"/>
        <end position="557"/>
    </location>
</feature>
<dbReference type="Proteomes" id="UP000076532">
    <property type="component" value="Unassembled WGS sequence"/>
</dbReference>
<feature type="compositionally biased region" description="Low complexity" evidence="2">
    <location>
        <begin position="251"/>
        <end position="266"/>
    </location>
</feature>
<reference evidence="4 5" key="1">
    <citation type="journal article" date="2016" name="Mol. Biol. Evol.">
        <title>Comparative Genomics of Early-Diverging Mushroom-Forming Fungi Provides Insights into the Origins of Lignocellulose Decay Capabilities.</title>
        <authorList>
            <person name="Nagy L.G."/>
            <person name="Riley R."/>
            <person name="Tritt A."/>
            <person name="Adam C."/>
            <person name="Daum C."/>
            <person name="Floudas D."/>
            <person name="Sun H."/>
            <person name="Yadav J.S."/>
            <person name="Pangilinan J."/>
            <person name="Larsson K.H."/>
            <person name="Matsuura K."/>
            <person name="Barry K."/>
            <person name="Labutti K."/>
            <person name="Kuo R."/>
            <person name="Ohm R.A."/>
            <person name="Bhattacharya S.S."/>
            <person name="Shirouzu T."/>
            <person name="Yoshinaga Y."/>
            <person name="Martin F.M."/>
            <person name="Grigoriev I.V."/>
            <person name="Hibbett D.S."/>
        </authorList>
    </citation>
    <scope>NUCLEOTIDE SEQUENCE [LARGE SCALE GENOMIC DNA]</scope>
    <source>
        <strain evidence="4 5">CBS 109695</strain>
    </source>
</reference>
<dbReference type="CDD" id="cd01389">
    <property type="entry name" value="HMG-box_ROX1-like"/>
    <property type="match status" value="1"/>
</dbReference>
<feature type="compositionally biased region" description="Basic and acidic residues" evidence="2">
    <location>
        <begin position="533"/>
        <end position="545"/>
    </location>
</feature>
<feature type="compositionally biased region" description="Basic and acidic residues" evidence="2">
    <location>
        <begin position="58"/>
        <end position="80"/>
    </location>
</feature>
<evidence type="ECO:0000313" key="5">
    <source>
        <dbReference type="Proteomes" id="UP000076532"/>
    </source>
</evidence>
<dbReference type="InterPro" id="IPR009071">
    <property type="entry name" value="HMG_box_dom"/>
</dbReference>
<name>A0A166X0R6_9AGAM</name>
<feature type="DNA-binding region" description="HMG box" evidence="1">
    <location>
        <begin position="15"/>
        <end position="86"/>
    </location>
</feature>
<feature type="compositionally biased region" description="Polar residues" evidence="2">
    <location>
        <begin position="158"/>
        <end position="172"/>
    </location>
</feature>
<feature type="compositionally biased region" description="Polar residues" evidence="2">
    <location>
        <begin position="496"/>
        <end position="509"/>
    </location>
</feature>
<dbReference type="Pfam" id="PF00505">
    <property type="entry name" value="HMG_box"/>
    <property type="match status" value="1"/>
</dbReference>
<sequence length="557" mass="61290">MASHPYLPMAKEKGPARPPNAWIIYRKTKFRTLPPLQPGEPRRAQADVSKMISKMWREEPDSTKAEYERMAEAEKAEHQRMFPGYKFTPESKAEKEKKKKARQVQKEWERANAKKTRGRTAAPYIVPVQQPVIPLPSGLPPAAYYDPASMYGPAGPSPHTSGAASPTSSKSGSVPLPYEPTRSTSQRVPSARSSTRSSPSSDAYHVTQQDAHNLSTPPDSTYGVPMPPIQHLHHPELVQQHLPLPNHYDQQHQFTPQHQTQQPQAQITSWPQNPANGSQVTLQGVTAQDVASYQLWDDQQGGGVHHATAFATGDPAIFSLEGIDFNDLLDNPQGEIEVSLGTQMSYAFDPQAAESFANFAQMFENFDYSQPLDFSQIVDNNTGSQSRVVSAQHASTPAYYPGPSETPMSRVPSSSGTPQLNDMMTPAASPPYFNDGPASRVVSSSYPTPHASQSVHSSYGQDAFQQYFNLDGPAETTPSRHVSGNMYPQPEMPQYMTTHESSPPQQQHAQYVPPVGATNNGSRRVGASWKPPRVVEPDSPLDHSPTETWTYPVAARS</sequence>
<protein>
    <recommendedName>
        <fullName evidence="3">HMG box domain-containing protein</fullName>
    </recommendedName>
</protein>
<feature type="domain" description="HMG box" evidence="3">
    <location>
        <begin position="15"/>
        <end position="86"/>
    </location>
</feature>
<keyword evidence="5" id="KW-1185">Reference proteome</keyword>
<dbReference type="GO" id="GO:0005634">
    <property type="term" value="C:nucleus"/>
    <property type="evidence" value="ECO:0007669"/>
    <property type="project" value="UniProtKB-UniRule"/>
</dbReference>
<dbReference type="GO" id="GO:0003677">
    <property type="term" value="F:DNA binding"/>
    <property type="evidence" value="ECO:0007669"/>
    <property type="project" value="UniProtKB-UniRule"/>
</dbReference>
<feature type="compositionally biased region" description="Low complexity" evidence="2">
    <location>
        <begin position="189"/>
        <end position="201"/>
    </location>
</feature>
<dbReference type="SMART" id="SM00398">
    <property type="entry name" value="HMG"/>
    <property type="match status" value="1"/>
</dbReference>
<feature type="region of interest" description="Disordered" evidence="2">
    <location>
        <begin position="248"/>
        <end position="279"/>
    </location>
</feature>
<keyword evidence="1" id="KW-0539">Nucleus</keyword>
<dbReference type="PROSITE" id="PS50118">
    <property type="entry name" value="HMG_BOX_2"/>
    <property type="match status" value="1"/>
</dbReference>
<keyword evidence="1" id="KW-0238">DNA-binding</keyword>
<dbReference type="OrthoDB" id="6247875at2759"/>
<dbReference type="EMBL" id="KV417480">
    <property type="protein sequence ID" value="KZP34309.1"/>
    <property type="molecule type" value="Genomic_DNA"/>
</dbReference>
<evidence type="ECO:0000313" key="4">
    <source>
        <dbReference type="EMBL" id="KZP34309.1"/>
    </source>
</evidence>
<gene>
    <name evidence="4" type="ORF">FIBSPDRAFT_771827</name>
</gene>
<feature type="region of interest" description="Disordered" evidence="2">
    <location>
        <begin position="58"/>
        <end position="121"/>
    </location>
</feature>
<organism evidence="4 5">
    <name type="scientific">Athelia psychrophila</name>
    <dbReference type="NCBI Taxonomy" id="1759441"/>
    <lineage>
        <taxon>Eukaryota</taxon>
        <taxon>Fungi</taxon>
        <taxon>Dikarya</taxon>
        <taxon>Basidiomycota</taxon>
        <taxon>Agaricomycotina</taxon>
        <taxon>Agaricomycetes</taxon>
        <taxon>Agaricomycetidae</taxon>
        <taxon>Atheliales</taxon>
        <taxon>Atheliaceae</taxon>
        <taxon>Athelia</taxon>
    </lineage>
</organism>
<dbReference type="STRING" id="436010.A0A166X0R6"/>
<proteinExistence type="predicted"/>
<feature type="region of interest" description="Disordered" evidence="2">
    <location>
        <begin position="155"/>
        <end position="224"/>
    </location>
</feature>
<evidence type="ECO:0000256" key="2">
    <source>
        <dbReference type="SAM" id="MobiDB-lite"/>
    </source>
</evidence>
<dbReference type="SUPFAM" id="SSF47095">
    <property type="entry name" value="HMG-box"/>
    <property type="match status" value="1"/>
</dbReference>
<feature type="compositionally biased region" description="Polar residues" evidence="2">
    <location>
        <begin position="206"/>
        <end position="219"/>
    </location>
</feature>
<evidence type="ECO:0000256" key="1">
    <source>
        <dbReference type="PROSITE-ProRule" id="PRU00267"/>
    </source>
</evidence>
<accession>A0A166X0R6</accession>
<evidence type="ECO:0000259" key="3">
    <source>
        <dbReference type="PROSITE" id="PS50118"/>
    </source>
</evidence>
<dbReference type="Gene3D" id="1.10.30.10">
    <property type="entry name" value="High mobility group box domain"/>
    <property type="match status" value="1"/>
</dbReference>
<dbReference type="AlphaFoldDB" id="A0A166X0R6"/>
<feature type="region of interest" description="Disordered" evidence="2">
    <location>
        <begin position="393"/>
        <end position="417"/>
    </location>
</feature>
<feature type="compositionally biased region" description="Polar residues" evidence="2">
    <location>
        <begin position="267"/>
        <end position="279"/>
    </location>
</feature>